<feature type="domain" description="Molybdopterin-guanine dinucleotide biosynthesis protein B (MobB)" evidence="1">
    <location>
        <begin position="4"/>
        <end position="134"/>
    </location>
</feature>
<comment type="caution">
    <text evidence="2">The sequence shown here is derived from an EMBL/GenBank/DDBJ whole genome shotgun (WGS) entry which is preliminary data.</text>
</comment>
<evidence type="ECO:0000313" key="3">
    <source>
        <dbReference type="Proteomes" id="UP000037267"/>
    </source>
</evidence>
<dbReference type="InterPro" id="IPR027417">
    <property type="entry name" value="P-loop_NTPase"/>
</dbReference>
<organism evidence="2 3">
    <name type="scientific">Gottschalkia purinilytica</name>
    <name type="common">Clostridium purinilyticum</name>
    <dbReference type="NCBI Taxonomy" id="1503"/>
    <lineage>
        <taxon>Bacteria</taxon>
        <taxon>Bacillati</taxon>
        <taxon>Bacillota</taxon>
        <taxon>Tissierellia</taxon>
        <taxon>Tissierellales</taxon>
        <taxon>Gottschalkiaceae</taxon>
        <taxon>Gottschalkia</taxon>
    </lineage>
</organism>
<dbReference type="InterPro" id="IPR004435">
    <property type="entry name" value="MobB_dom"/>
</dbReference>
<dbReference type="GO" id="GO:0006777">
    <property type="term" value="P:Mo-molybdopterin cofactor biosynthetic process"/>
    <property type="evidence" value="ECO:0007669"/>
    <property type="project" value="InterPro"/>
</dbReference>
<dbReference type="STRING" id="1503.CLPU_5c00660"/>
<keyword evidence="3" id="KW-1185">Reference proteome</keyword>
<protein>
    <submittedName>
        <fullName evidence="2">Molybdopterin-guanine dinucleotide biosynthesis adapter protein MobB</fullName>
    </submittedName>
</protein>
<sequence length="164" mass="18522">MIPVISIVGFSNSGKTTLIVKILKEIKLRGYRVAIIKHHHGDFDIDEKGKDSWHHSQAGADTVIVSSPNKFAMVSNLEEEKELDDLIKLIGDVDLIITEGYKKLNKPKIAVFRTELCEHDSILELENLIAVASDTYIKHKVPCFDLEDIEGLVNLIEKKFLKNK</sequence>
<dbReference type="CDD" id="cd03116">
    <property type="entry name" value="MobB"/>
    <property type="match status" value="1"/>
</dbReference>
<dbReference type="GO" id="GO:0005525">
    <property type="term" value="F:GTP binding"/>
    <property type="evidence" value="ECO:0007669"/>
    <property type="project" value="InterPro"/>
</dbReference>
<accession>A0A0L0WB52</accession>
<reference evidence="3" key="1">
    <citation type="submission" date="2015-07" db="EMBL/GenBank/DDBJ databases">
        <title>Draft genome sequence of the purine-degrading Gottschalkia purinilyticum DSM 1384 (formerly Clostridium purinilyticum).</title>
        <authorList>
            <person name="Poehlein A."/>
            <person name="Schiel-Bengelsdorf B."/>
            <person name="Bengelsdorf F.R."/>
            <person name="Daniel R."/>
            <person name="Duerre P."/>
        </authorList>
    </citation>
    <scope>NUCLEOTIDE SEQUENCE [LARGE SCALE GENOMIC DNA]</scope>
    <source>
        <strain evidence="3">DSM 1384</strain>
    </source>
</reference>
<dbReference type="OrthoDB" id="9786803at2"/>
<evidence type="ECO:0000259" key="1">
    <source>
        <dbReference type="Pfam" id="PF03205"/>
    </source>
</evidence>
<dbReference type="NCBIfam" id="TIGR00176">
    <property type="entry name" value="mobB"/>
    <property type="match status" value="1"/>
</dbReference>
<dbReference type="EMBL" id="LGSS01000005">
    <property type="protein sequence ID" value="KNF08759.1"/>
    <property type="molecule type" value="Genomic_DNA"/>
</dbReference>
<name>A0A0L0WB52_GOTPU</name>
<dbReference type="Gene3D" id="3.40.50.300">
    <property type="entry name" value="P-loop containing nucleotide triphosphate hydrolases"/>
    <property type="match status" value="1"/>
</dbReference>
<evidence type="ECO:0000313" key="2">
    <source>
        <dbReference type="EMBL" id="KNF08759.1"/>
    </source>
</evidence>
<dbReference type="Proteomes" id="UP000037267">
    <property type="component" value="Unassembled WGS sequence"/>
</dbReference>
<dbReference type="AlphaFoldDB" id="A0A0L0WB52"/>
<dbReference type="InterPro" id="IPR052539">
    <property type="entry name" value="MGD_biosynthesis_adapter"/>
</dbReference>
<dbReference type="SUPFAM" id="SSF52540">
    <property type="entry name" value="P-loop containing nucleoside triphosphate hydrolases"/>
    <property type="match status" value="1"/>
</dbReference>
<dbReference type="Pfam" id="PF03205">
    <property type="entry name" value="MobB"/>
    <property type="match status" value="1"/>
</dbReference>
<dbReference type="PANTHER" id="PTHR40072:SF1">
    <property type="entry name" value="MOLYBDOPTERIN-GUANINE DINUCLEOTIDE BIOSYNTHESIS ADAPTER PROTEIN"/>
    <property type="match status" value="1"/>
</dbReference>
<proteinExistence type="predicted"/>
<dbReference type="RefSeq" id="WP_050354859.1">
    <property type="nucleotide sequence ID" value="NZ_LGSS01000005.1"/>
</dbReference>
<gene>
    <name evidence="2" type="primary">mobB</name>
    <name evidence="2" type="ORF">CLPU_5c00660</name>
</gene>
<dbReference type="PANTHER" id="PTHR40072">
    <property type="entry name" value="MOLYBDOPTERIN-GUANINE DINUCLEOTIDE BIOSYNTHESIS ADAPTER PROTEIN-RELATED"/>
    <property type="match status" value="1"/>
</dbReference>